<gene>
    <name evidence="1" type="ORF">B0A77_04160</name>
</gene>
<evidence type="ECO:0000313" key="1">
    <source>
        <dbReference type="EMBL" id="PDS25670.1"/>
    </source>
</evidence>
<dbReference type="EMBL" id="PCMW01000025">
    <property type="protein sequence ID" value="PDS25670.1"/>
    <property type="molecule type" value="Genomic_DNA"/>
</dbReference>
<reference evidence="1 2" key="1">
    <citation type="submission" date="2017-09" db="EMBL/GenBank/DDBJ databases">
        <title>Whole genomes of Flavobacteriaceae.</title>
        <authorList>
            <person name="Stine C."/>
            <person name="Li C."/>
            <person name="Tadesse D."/>
        </authorList>
    </citation>
    <scope>NUCLEOTIDE SEQUENCE [LARGE SCALE GENOMIC DNA]</scope>
    <source>
        <strain evidence="1 2">ATCC 35036</strain>
    </source>
</reference>
<protein>
    <recommendedName>
        <fullName evidence="3">Lipoprotein</fullName>
    </recommendedName>
</protein>
<proteinExistence type="predicted"/>
<evidence type="ECO:0000313" key="2">
    <source>
        <dbReference type="Proteomes" id="UP000220828"/>
    </source>
</evidence>
<dbReference type="PROSITE" id="PS51257">
    <property type="entry name" value="PROKAR_LIPOPROTEIN"/>
    <property type="match status" value="1"/>
</dbReference>
<dbReference type="Proteomes" id="UP000220828">
    <property type="component" value="Unassembled WGS sequence"/>
</dbReference>
<name>A0A2H3KKI8_9FLAO</name>
<accession>A0A2H3KKI8</accession>
<dbReference type="OrthoDB" id="9984213at2"/>
<sequence>MRTKIYTIITFYCFTFFYSCNKNNTDLTRSVASAIESKLPNSSKSKISQKKVEKKKQSRIEKIISKIEKKEKLDLEEYDLFSNYILNNNDESFSENTGYLLFNYFVDNKSSIKDFEDYLITKDSKFKDKLLVYLVKVMCIDLADEKYNYEKLIDKFIFFKGNLKVKESFKECINNY</sequence>
<dbReference type="RefSeq" id="WP_097553636.1">
    <property type="nucleotide sequence ID" value="NZ_PCMW01000025.1"/>
</dbReference>
<organism evidence="1 2">
    <name type="scientific">Flavobacterium branchiophilum</name>
    <dbReference type="NCBI Taxonomy" id="55197"/>
    <lineage>
        <taxon>Bacteria</taxon>
        <taxon>Pseudomonadati</taxon>
        <taxon>Bacteroidota</taxon>
        <taxon>Flavobacteriia</taxon>
        <taxon>Flavobacteriales</taxon>
        <taxon>Flavobacteriaceae</taxon>
        <taxon>Flavobacterium</taxon>
    </lineage>
</organism>
<dbReference type="AlphaFoldDB" id="A0A2H3KKI8"/>
<comment type="caution">
    <text evidence="1">The sequence shown here is derived from an EMBL/GenBank/DDBJ whole genome shotgun (WGS) entry which is preliminary data.</text>
</comment>
<evidence type="ECO:0008006" key="3">
    <source>
        <dbReference type="Google" id="ProtNLM"/>
    </source>
</evidence>